<proteinExistence type="predicted"/>
<dbReference type="GO" id="GO:0009055">
    <property type="term" value="F:electron transfer activity"/>
    <property type="evidence" value="ECO:0007669"/>
    <property type="project" value="TreeGrafter"/>
</dbReference>
<keyword evidence="7" id="KW-0249">Electron transport</keyword>
<keyword evidence="6" id="KW-0479">Metal-binding</keyword>
<feature type="transmembrane region" description="Helical" evidence="14">
    <location>
        <begin position="124"/>
        <end position="142"/>
    </location>
</feature>
<dbReference type="Pfam" id="PF02665">
    <property type="entry name" value="Nitrate_red_gam"/>
    <property type="match status" value="1"/>
</dbReference>
<dbReference type="NCBIfam" id="TIGR00351">
    <property type="entry name" value="narI"/>
    <property type="match status" value="1"/>
</dbReference>
<evidence type="ECO:0000313" key="16">
    <source>
        <dbReference type="EMBL" id="MBJ6727147.1"/>
    </source>
</evidence>
<dbReference type="InterPro" id="IPR036197">
    <property type="entry name" value="NarG-like_sf"/>
</dbReference>
<dbReference type="GO" id="GO:0005886">
    <property type="term" value="C:plasma membrane"/>
    <property type="evidence" value="ECO:0007669"/>
    <property type="project" value="UniProtKB-SubCell"/>
</dbReference>
<dbReference type="GO" id="GO:0009325">
    <property type="term" value="C:nitrate reductase complex"/>
    <property type="evidence" value="ECO:0007669"/>
    <property type="project" value="InterPro"/>
</dbReference>
<keyword evidence="3" id="KW-1003">Cell membrane</keyword>
<feature type="binding site" description="axial binding residue" evidence="13">
    <location>
        <position position="182"/>
    </location>
    <ligand>
        <name>heme b</name>
        <dbReference type="ChEBI" id="CHEBI:60344"/>
        <label>1</label>
    </ligand>
    <ligandPart>
        <name>Fe</name>
        <dbReference type="ChEBI" id="CHEBI:18248"/>
    </ligandPart>
</feature>
<accession>A0A8J7S7U6</accession>
<comment type="caution">
    <text evidence="16">The sequence shown here is derived from an EMBL/GenBank/DDBJ whole genome shotgun (WGS) entry which is preliminary data.</text>
</comment>
<keyword evidence="17" id="KW-1185">Reference proteome</keyword>
<name>A0A8J7S7U6_9BACT</name>
<evidence type="ECO:0000256" key="3">
    <source>
        <dbReference type="ARBA" id="ARBA00022475"/>
    </source>
</evidence>
<evidence type="ECO:0000256" key="13">
    <source>
        <dbReference type="PIRSR" id="PIRSR603816-1"/>
    </source>
</evidence>
<evidence type="ECO:0000256" key="1">
    <source>
        <dbReference type="ARBA" id="ARBA00004651"/>
    </source>
</evidence>
<feature type="binding site" description="axial binding residue" evidence="13">
    <location>
        <position position="64"/>
    </location>
    <ligand>
        <name>heme b</name>
        <dbReference type="ChEBI" id="CHEBI:60344"/>
        <label>1</label>
    </ligand>
    <ligandPart>
        <name>Fe</name>
        <dbReference type="ChEBI" id="CHEBI:18248"/>
    </ligandPart>
</feature>
<protein>
    <submittedName>
        <fullName evidence="16">Respiratory nitrate reductase subunit gamma</fullName>
        <ecNumber evidence="16">1.7.99.4</ecNumber>
    </submittedName>
</protein>
<dbReference type="GO" id="GO:0020037">
    <property type="term" value="F:heme binding"/>
    <property type="evidence" value="ECO:0007669"/>
    <property type="project" value="TreeGrafter"/>
</dbReference>
<feature type="transmembrane region" description="Helical" evidence="14">
    <location>
        <begin position="149"/>
        <end position="166"/>
    </location>
</feature>
<sequence>MFNSLVFVALPYIALTLLIAVTPYRYFSNRLTWTAFSSELLERRLLFWGSNPWHYGIIPILLAHLFPVLFPRVTARILGNQDALLALEGIGLGLALFAATGAILLLLRRVNAPALKGVNYASDWIILFLLLLQTGAGIYVSYSLRWGSLWYLHVVVPYFWSILTFTPQPEYMTDLPLAVKIHAACGFVIIGVIPFTKLVHMLFVPLSFLRDPPIVYRWRQKPAAEDR</sequence>
<dbReference type="SUPFAM" id="SSF103501">
    <property type="entry name" value="Respiratory nitrate reductase 1 gamma chain"/>
    <property type="match status" value="1"/>
</dbReference>
<feature type="transmembrane region" description="Helical" evidence="14">
    <location>
        <begin position="186"/>
        <end position="209"/>
    </location>
</feature>
<dbReference type="EC" id="1.7.99.4" evidence="16"/>
<keyword evidence="10 13" id="KW-0408">Iron</keyword>
<dbReference type="AlphaFoldDB" id="A0A8J7S7U6"/>
<evidence type="ECO:0000313" key="17">
    <source>
        <dbReference type="Proteomes" id="UP000636888"/>
    </source>
</evidence>
<evidence type="ECO:0000256" key="14">
    <source>
        <dbReference type="SAM" id="Phobius"/>
    </source>
</evidence>
<evidence type="ECO:0000256" key="8">
    <source>
        <dbReference type="ARBA" id="ARBA00022989"/>
    </source>
</evidence>
<evidence type="ECO:0000256" key="11">
    <source>
        <dbReference type="ARBA" id="ARBA00023063"/>
    </source>
</evidence>
<organism evidence="16 17">
    <name type="scientific">Geomesophilobacter sediminis</name>
    <dbReference type="NCBI Taxonomy" id="2798584"/>
    <lineage>
        <taxon>Bacteria</taxon>
        <taxon>Pseudomonadati</taxon>
        <taxon>Thermodesulfobacteriota</taxon>
        <taxon>Desulfuromonadia</taxon>
        <taxon>Geobacterales</taxon>
        <taxon>Geobacteraceae</taxon>
        <taxon>Geomesophilobacter</taxon>
    </lineage>
</organism>
<dbReference type="RefSeq" id="WP_199386059.1">
    <property type="nucleotide sequence ID" value="NZ_JAEMHM010000020.1"/>
</dbReference>
<feature type="binding site" description="axial binding residue" evidence="13">
    <location>
        <position position="200"/>
    </location>
    <ligand>
        <name>heme b</name>
        <dbReference type="ChEBI" id="CHEBI:60344"/>
        <label>1</label>
    </ligand>
    <ligandPart>
        <name>Fe</name>
        <dbReference type="ChEBI" id="CHEBI:18248"/>
    </ligandPart>
</feature>
<evidence type="ECO:0000256" key="12">
    <source>
        <dbReference type="ARBA" id="ARBA00023136"/>
    </source>
</evidence>
<evidence type="ECO:0000256" key="4">
    <source>
        <dbReference type="ARBA" id="ARBA00022617"/>
    </source>
</evidence>
<gene>
    <name evidence="16" type="primary">narI</name>
    <name evidence="16" type="ORF">JFN93_20745</name>
</gene>
<keyword evidence="2" id="KW-0813">Transport</keyword>
<dbReference type="GO" id="GO:0042128">
    <property type="term" value="P:nitrate assimilation"/>
    <property type="evidence" value="ECO:0007669"/>
    <property type="project" value="UniProtKB-KW"/>
</dbReference>
<feature type="binding site" description="axial binding residue" evidence="13">
    <location>
        <position position="54"/>
    </location>
    <ligand>
        <name>heme b</name>
        <dbReference type="ChEBI" id="CHEBI:60344"/>
        <label>1</label>
    </ligand>
    <ligandPart>
        <name>Fe</name>
        <dbReference type="ChEBI" id="CHEBI:18248"/>
    </ligandPart>
</feature>
<evidence type="ECO:0000256" key="9">
    <source>
        <dbReference type="ARBA" id="ARBA00023002"/>
    </source>
</evidence>
<evidence type="ECO:0000259" key="15">
    <source>
        <dbReference type="Pfam" id="PF02665"/>
    </source>
</evidence>
<evidence type="ECO:0000256" key="6">
    <source>
        <dbReference type="ARBA" id="ARBA00022723"/>
    </source>
</evidence>
<dbReference type="GO" id="GO:0019645">
    <property type="term" value="P:anaerobic electron transport chain"/>
    <property type="evidence" value="ECO:0007669"/>
    <property type="project" value="TreeGrafter"/>
</dbReference>
<keyword evidence="8 14" id="KW-1133">Transmembrane helix</keyword>
<dbReference type="Proteomes" id="UP000636888">
    <property type="component" value="Unassembled WGS sequence"/>
</dbReference>
<feature type="transmembrane region" description="Helical" evidence="14">
    <location>
        <begin position="83"/>
        <end position="104"/>
    </location>
</feature>
<evidence type="ECO:0000256" key="10">
    <source>
        <dbReference type="ARBA" id="ARBA00023004"/>
    </source>
</evidence>
<keyword evidence="11" id="KW-0534">Nitrate assimilation</keyword>
<comment type="subcellular location">
    <subcellularLocation>
        <location evidence="1">Cell membrane</location>
        <topology evidence="1">Multi-pass membrane protein</topology>
    </subcellularLocation>
</comment>
<dbReference type="GO" id="GO:0046872">
    <property type="term" value="F:metal ion binding"/>
    <property type="evidence" value="ECO:0007669"/>
    <property type="project" value="UniProtKB-KW"/>
</dbReference>
<dbReference type="EMBL" id="JAEMHM010000020">
    <property type="protein sequence ID" value="MBJ6727147.1"/>
    <property type="molecule type" value="Genomic_DNA"/>
</dbReference>
<dbReference type="PANTHER" id="PTHR30598:SF3">
    <property type="entry name" value="RESPIRATORY NITRATE REDUCTASE 1 GAMMA CHAIN"/>
    <property type="match status" value="1"/>
</dbReference>
<dbReference type="GO" id="GO:0008940">
    <property type="term" value="F:nitrate reductase activity"/>
    <property type="evidence" value="ECO:0007669"/>
    <property type="project" value="InterPro"/>
</dbReference>
<feature type="domain" description="NarG-like" evidence="15">
    <location>
        <begin position="3"/>
        <end position="219"/>
    </location>
</feature>
<evidence type="ECO:0000256" key="2">
    <source>
        <dbReference type="ARBA" id="ARBA00022448"/>
    </source>
</evidence>
<keyword evidence="9 16" id="KW-0560">Oxidoreductase</keyword>
<dbReference type="InterPro" id="IPR003816">
    <property type="entry name" value="Nitrate_red_gam"/>
</dbReference>
<reference evidence="16" key="1">
    <citation type="submission" date="2020-12" db="EMBL/GenBank/DDBJ databases">
        <title>Geomonas sp. Red875, isolated from river sediment.</title>
        <authorList>
            <person name="Xu Z."/>
            <person name="Zhang Z."/>
            <person name="Masuda Y."/>
            <person name="Itoh H."/>
            <person name="Senoo K."/>
        </authorList>
    </citation>
    <scope>NUCLEOTIDE SEQUENCE</scope>
    <source>
        <strain evidence="16">Red875</strain>
    </source>
</reference>
<dbReference type="InterPro" id="IPR023234">
    <property type="entry name" value="NarG-like_domain"/>
</dbReference>
<evidence type="ECO:0000256" key="7">
    <source>
        <dbReference type="ARBA" id="ARBA00022982"/>
    </source>
</evidence>
<keyword evidence="4 13" id="KW-0349">Heme</keyword>
<dbReference type="Gene3D" id="1.20.950.20">
    <property type="entry name" value="Transmembrane di-heme cytochromes, Chain C"/>
    <property type="match status" value="1"/>
</dbReference>
<feature type="transmembrane region" description="Helical" evidence="14">
    <location>
        <begin position="53"/>
        <end position="71"/>
    </location>
</feature>
<keyword evidence="5 14" id="KW-0812">Transmembrane</keyword>
<evidence type="ECO:0000256" key="5">
    <source>
        <dbReference type="ARBA" id="ARBA00022692"/>
    </source>
</evidence>
<keyword evidence="12 14" id="KW-0472">Membrane</keyword>
<dbReference type="PANTHER" id="PTHR30598">
    <property type="entry name" value="NITRATE REDUCTASE PRIVATE CHAPERONE, REDOX ENZYME MATURATION PROTEIN REMP FAMILY"/>
    <property type="match status" value="1"/>
</dbReference>
<dbReference type="InterPro" id="IPR051936">
    <property type="entry name" value="Heme-iron_electron_transfer"/>
</dbReference>